<comment type="caution">
    <text evidence="1">The sequence shown here is derived from an EMBL/GenBank/DDBJ whole genome shotgun (WGS) entry which is preliminary data.</text>
</comment>
<proteinExistence type="predicted"/>
<name>A0A813CGE3_9DINO</name>
<protein>
    <submittedName>
        <fullName evidence="1">Uncharacterized protein</fullName>
    </submittedName>
</protein>
<organism evidence="1 2">
    <name type="scientific">Symbiodinium necroappetens</name>
    <dbReference type="NCBI Taxonomy" id="1628268"/>
    <lineage>
        <taxon>Eukaryota</taxon>
        <taxon>Sar</taxon>
        <taxon>Alveolata</taxon>
        <taxon>Dinophyceae</taxon>
        <taxon>Suessiales</taxon>
        <taxon>Symbiodiniaceae</taxon>
        <taxon>Symbiodinium</taxon>
    </lineage>
</organism>
<accession>A0A813CGE3</accession>
<dbReference type="AlphaFoldDB" id="A0A813CGE3"/>
<dbReference type="Proteomes" id="UP000601435">
    <property type="component" value="Unassembled WGS sequence"/>
</dbReference>
<sequence>MPPKKSAVLPPGVPANWSAWRLTQDEQATIKSQVDAKQEELKGDASLTAAQKKVELKDFKTNLEVTAKQMKAKAAEEKKAAKKGAGPAAAGGTAAAEAAGPSASAGTGEYWQMVQSDIAKILKHFGDDFAKQPALAIEVAGKVDQGGIQAPWAKDEATRSMGNQGTYVAGANLFWLDFLQTASPSVPLSRKSVEDLAEFMYPQADLDQGVPPRFFDKMLRCIAPCARTEAQPDLPSGCRMISPEGLPHALLAAAACDLPRNLKNWMVIFRSITMKFEDLPLKDLWVENWKARNAVLQDYESLSRTAYQTALEVAALKKTWEDDEAAKFDGTRDLLEKFRSVGLSFVGAGKKEELTENFLASCLAVAREFTGDQMVVPLLHLQEMYESSSCLNKMTNLALLAQKPAARKREWVVQSIYHGILRNREVVAAGIRNEEVVKGWLLGDKHAAGWIAVSELKKDCLDHWLSNVLPREQFLPEDRSLIESALKDHSKYRQFLLGENLAWQGKLQCSGLEALTFLQAWLRC</sequence>
<evidence type="ECO:0000313" key="2">
    <source>
        <dbReference type="Proteomes" id="UP000601435"/>
    </source>
</evidence>
<keyword evidence="2" id="KW-1185">Reference proteome</keyword>
<evidence type="ECO:0000313" key="1">
    <source>
        <dbReference type="EMBL" id="CAE7943553.1"/>
    </source>
</evidence>
<dbReference type="OrthoDB" id="431815at2759"/>
<gene>
    <name evidence="1" type="ORF">SNEC2469_LOCUS35100</name>
</gene>
<reference evidence="1" key="1">
    <citation type="submission" date="2021-02" db="EMBL/GenBank/DDBJ databases">
        <authorList>
            <person name="Dougan E. K."/>
            <person name="Rhodes N."/>
            <person name="Thang M."/>
            <person name="Chan C."/>
        </authorList>
    </citation>
    <scope>NUCLEOTIDE SEQUENCE</scope>
</reference>
<dbReference type="EMBL" id="CAJNJA010099952">
    <property type="protein sequence ID" value="CAE7943553.1"/>
    <property type="molecule type" value="Genomic_DNA"/>
</dbReference>